<dbReference type="Proteomes" id="UP000515156">
    <property type="component" value="Chromosome 4"/>
</dbReference>
<accession>A0A6P7XJF0</accession>
<evidence type="ECO:0000313" key="8">
    <source>
        <dbReference type="RefSeq" id="XP_030055622.1"/>
    </source>
</evidence>
<comment type="subcellular location">
    <subcellularLocation>
        <location evidence="1">Membrane</location>
        <topology evidence="1">Multi-pass membrane protein</topology>
    </subcellularLocation>
</comment>
<dbReference type="Pfam" id="PF05805">
    <property type="entry name" value="L6_membrane"/>
    <property type="match status" value="1"/>
</dbReference>
<dbReference type="AlphaFoldDB" id="A0A6P7XJF0"/>
<feature type="transmembrane region" description="Helical" evidence="6">
    <location>
        <begin position="80"/>
        <end position="106"/>
    </location>
</feature>
<keyword evidence="3 6" id="KW-0812">Transmembrane</keyword>
<evidence type="ECO:0000256" key="2">
    <source>
        <dbReference type="ARBA" id="ARBA00006193"/>
    </source>
</evidence>
<evidence type="ECO:0000256" key="4">
    <source>
        <dbReference type="ARBA" id="ARBA00022989"/>
    </source>
</evidence>
<feature type="transmembrane region" description="Helical" evidence="6">
    <location>
        <begin position="44"/>
        <end position="68"/>
    </location>
</feature>
<evidence type="ECO:0000256" key="1">
    <source>
        <dbReference type="ARBA" id="ARBA00004141"/>
    </source>
</evidence>
<dbReference type="PANTHER" id="PTHR14198">
    <property type="entry name" value="TRANSMEMBRANE 4 L6 FAMILY MEMBER 1-RELATED"/>
    <property type="match status" value="1"/>
</dbReference>
<dbReference type="KEGG" id="muo:115468228"/>
<keyword evidence="4 6" id="KW-1133">Transmembrane helix</keyword>
<evidence type="ECO:0000256" key="3">
    <source>
        <dbReference type="ARBA" id="ARBA00022692"/>
    </source>
</evidence>
<gene>
    <name evidence="8" type="primary">LOC115468228</name>
</gene>
<evidence type="ECO:0000256" key="6">
    <source>
        <dbReference type="SAM" id="Phobius"/>
    </source>
</evidence>
<keyword evidence="7" id="KW-1185">Reference proteome</keyword>
<sequence length="194" mass="20604">MCTGKVAKCIGLMLYPLGLTAILANLLLFLPSGVVLGKHEVTDFLWYLHGFIGAGLLMFFPSSVTLAAGEHGLCANRFGMFCSIIFSSVGILGAVYCVVISALALIGGPLCDTGDGTYSYPFRDDLLQDNYLFDSSLWDICKHPENVIIWNIVFFSILLCIGAVEAILCSIQVINGIIGFLCGTGTGTGTGMGN</sequence>
<dbReference type="InParanoid" id="A0A6P7XJF0"/>
<comment type="similarity">
    <text evidence="2">Belongs to the L6 tetraspanin family.</text>
</comment>
<name>A0A6P7XJF0_9AMPH</name>
<evidence type="ECO:0000313" key="7">
    <source>
        <dbReference type="Proteomes" id="UP000515156"/>
    </source>
</evidence>
<evidence type="ECO:0000256" key="5">
    <source>
        <dbReference type="ARBA" id="ARBA00023136"/>
    </source>
</evidence>
<dbReference type="RefSeq" id="XP_030055622.1">
    <property type="nucleotide sequence ID" value="XM_030199762.1"/>
</dbReference>
<feature type="transmembrane region" description="Helical" evidence="6">
    <location>
        <begin position="147"/>
        <end position="168"/>
    </location>
</feature>
<dbReference type="OrthoDB" id="9449742at2759"/>
<protein>
    <submittedName>
        <fullName evidence="8">Transmembrane 4 L6 family member 4-like</fullName>
    </submittedName>
</protein>
<keyword evidence="5 6" id="KW-0472">Membrane</keyword>
<reference evidence="8" key="1">
    <citation type="submission" date="2025-08" db="UniProtKB">
        <authorList>
            <consortium name="RefSeq"/>
        </authorList>
    </citation>
    <scope>IDENTIFICATION</scope>
</reference>
<organism evidence="7 8">
    <name type="scientific">Microcaecilia unicolor</name>
    <dbReference type="NCBI Taxonomy" id="1415580"/>
    <lineage>
        <taxon>Eukaryota</taxon>
        <taxon>Metazoa</taxon>
        <taxon>Chordata</taxon>
        <taxon>Craniata</taxon>
        <taxon>Vertebrata</taxon>
        <taxon>Euteleostomi</taxon>
        <taxon>Amphibia</taxon>
        <taxon>Gymnophiona</taxon>
        <taxon>Siphonopidae</taxon>
        <taxon>Microcaecilia</taxon>
    </lineage>
</organism>
<dbReference type="GO" id="GO:0016020">
    <property type="term" value="C:membrane"/>
    <property type="evidence" value="ECO:0007669"/>
    <property type="project" value="UniProtKB-SubCell"/>
</dbReference>
<dbReference type="PANTHER" id="PTHR14198:SF20">
    <property type="entry name" value="TRANSMEMBRANE 4 L SIX FAMILY MEMBER 1A"/>
    <property type="match status" value="1"/>
</dbReference>
<proteinExistence type="inferred from homology"/>
<dbReference type="InterPro" id="IPR008661">
    <property type="entry name" value="L6_membrane"/>
</dbReference>
<dbReference type="GeneID" id="115468228"/>
<feature type="transmembrane region" description="Helical" evidence="6">
    <location>
        <begin position="12"/>
        <end position="32"/>
    </location>
</feature>